<gene>
    <name evidence="5" type="ORF">K452DRAFT_226908</name>
</gene>
<dbReference type="Pfam" id="PF01239">
    <property type="entry name" value="PPTA"/>
    <property type="match status" value="2"/>
</dbReference>
<accession>A0A6A6BEZ1</accession>
<comment type="similarity">
    <text evidence="1">Belongs to the protein prenyltransferase subunit alpha family.</text>
</comment>
<dbReference type="Proteomes" id="UP000799438">
    <property type="component" value="Unassembled WGS sequence"/>
</dbReference>
<evidence type="ECO:0000256" key="4">
    <source>
        <dbReference type="ARBA" id="ARBA00022737"/>
    </source>
</evidence>
<dbReference type="GO" id="GO:0005737">
    <property type="term" value="C:cytoplasm"/>
    <property type="evidence" value="ECO:0007669"/>
    <property type="project" value="TreeGrafter"/>
</dbReference>
<evidence type="ECO:0000256" key="1">
    <source>
        <dbReference type="ARBA" id="ARBA00006734"/>
    </source>
</evidence>
<dbReference type="SUPFAM" id="SSF48439">
    <property type="entry name" value="Protein prenylyltransferase"/>
    <property type="match status" value="1"/>
</dbReference>
<dbReference type="InterPro" id="IPR002088">
    <property type="entry name" value="Prenyl_trans_a"/>
</dbReference>
<keyword evidence="4" id="KW-0677">Repeat</keyword>
<name>A0A6A6BEZ1_9PEZI</name>
<organism evidence="5 6">
    <name type="scientific">Aplosporella prunicola CBS 121167</name>
    <dbReference type="NCBI Taxonomy" id="1176127"/>
    <lineage>
        <taxon>Eukaryota</taxon>
        <taxon>Fungi</taxon>
        <taxon>Dikarya</taxon>
        <taxon>Ascomycota</taxon>
        <taxon>Pezizomycotina</taxon>
        <taxon>Dothideomycetes</taxon>
        <taxon>Dothideomycetes incertae sedis</taxon>
        <taxon>Botryosphaeriales</taxon>
        <taxon>Aplosporellaceae</taxon>
        <taxon>Aplosporella</taxon>
    </lineage>
</organism>
<dbReference type="AlphaFoldDB" id="A0A6A6BEZ1"/>
<dbReference type="EMBL" id="ML995484">
    <property type="protein sequence ID" value="KAF2142636.1"/>
    <property type="molecule type" value="Genomic_DNA"/>
</dbReference>
<keyword evidence="3" id="KW-0808">Transferase</keyword>
<dbReference type="RefSeq" id="XP_033398348.1">
    <property type="nucleotide sequence ID" value="XM_033536861.1"/>
</dbReference>
<reference evidence="5" key="1">
    <citation type="journal article" date="2020" name="Stud. Mycol.">
        <title>101 Dothideomycetes genomes: a test case for predicting lifestyles and emergence of pathogens.</title>
        <authorList>
            <person name="Haridas S."/>
            <person name="Albert R."/>
            <person name="Binder M."/>
            <person name="Bloem J."/>
            <person name="Labutti K."/>
            <person name="Salamov A."/>
            <person name="Andreopoulos B."/>
            <person name="Baker S."/>
            <person name="Barry K."/>
            <person name="Bills G."/>
            <person name="Bluhm B."/>
            <person name="Cannon C."/>
            <person name="Castanera R."/>
            <person name="Culley D."/>
            <person name="Daum C."/>
            <person name="Ezra D."/>
            <person name="Gonzalez J."/>
            <person name="Henrissat B."/>
            <person name="Kuo A."/>
            <person name="Liang C."/>
            <person name="Lipzen A."/>
            <person name="Lutzoni F."/>
            <person name="Magnuson J."/>
            <person name="Mondo S."/>
            <person name="Nolan M."/>
            <person name="Ohm R."/>
            <person name="Pangilinan J."/>
            <person name="Park H.-J."/>
            <person name="Ramirez L."/>
            <person name="Alfaro M."/>
            <person name="Sun H."/>
            <person name="Tritt A."/>
            <person name="Yoshinaga Y."/>
            <person name="Zwiers L.-H."/>
            <person name="Turgeon B."/>
            <person name="Goodwin S."/>
            <person name="Spatafora J."/>
            <person name="Crous P."/>
            <person name="Grigoriev I."/>
        </authorList>
    </citation>
    <scope>NUCLEOTIDE SEQUENCE</scope>
    <source>
        <strain evidence="5">CBS 121167</strain>
    </source>
</reference>
<dbReference type="GeneID" id="54294357"/>
<dbReference type="GO" id="GO:0008318">
    <property type="term" value="F:protein prenyltransferase activity"/>
    <property type="evidence" value="ECO:0007669"/>
    <property type="project" value="InterPro"/>
</dbReference>
<keyword evidence="2" id="KW-0637">Prenyltransferase</keyword>
<dbReference type="OrthoDB" id="5358702at2759"/>
<evidence type="ECO:0000256" key="3">
    <source>
        <dbReference type="ARBA" id="ARBA00022679"/>
    </source>
</evidence>
<evidence type="ECO:0000256" key="2">
    <source>
        <dbReference type="ARBA" id="ARBA00022602"/>
    </source>
</evidence>
<dbReference type="PANTHER" id="PTHR11129">
    <property type="entry name" value="PROTEIN FARNESYLTRANSFERASE ALPHA SUBUNIT/RAB GERANYLGERANYL TRANSFERASE ALPHA SUBUNIT"/>
    <property type="match status" value="1"/>
</dbReference>
<dbReference type="Gene3D" id="1.25.40.120">
    <property type="entry name" value="Protein prenylyltransferase"/>
    <property type="match status" value="1"/>
</dbReference>
<keyword evidence="6" id="KW-1185">Reference proteome</keyword>
<sequence>MARTKYIVTYNALKSFFQRHETEVAEIEVLPPALSTDGMLEDGLCLGIPKQDLVVAFLHAQTLFFSRNTEAEVCYPVSFLDATKIILLSDPEHLTAANYRKRHLLQLRDQSANDTAIEMQRALLAELCFLDSIVTSPLHRQSKSPTLWHHRCWLLRTFYPMMLRSRNLDHQENTQSFVMAELAVISKSGERHPKNYYAWQYGRRLFEAADIYNSLSAKSDFQELLRVSIKTVHGWCLRNPSDISGWSYILYLLRRLEPGQDVTEVIVDKTLQLAYDFRWHHESLWVFLRTAIAEGCLLSEEKRKIYLQRLEKDFTQDTTITPKDPTSQPETVTPQTPVIALEWIRSNMSTLAT</sequence>
<protein>
    <submittedName>
        <fullName evidence="5">Uncharacterized protein</fullName>
    </submittedName>
</protein>
<dbReference type="PANTHER" id="PTHR11129:SF3">
    <property type="entry name" value="PROTEIN PRENYLTRANSFERASE ALPHA SUBUNIT REPEAT-CONTAINING PROTEIN 1"/>
    <property type="match status" value="1"/>
</dbReference>
<evidence type="ECO:0000313" key="5">
    <source>
        <dbReference type="EMBL" id="KAF2142636.1"/>
    </source>
</evidence>
<proteinExistence type="inferred from homology"/>
<evidence type="ECO:0000313" key="6">
    <source>
        <dbReference type="Proteomes" id="UP000799438"/>
    </source>
</evidence>